<evidence type="ECO:0000313" key="2">
    <source>
        <dbReference type="Proteomes" id="UP000193200"/>
    </source>
</evidence>
<keyword evidence="2" id="KW-1185">Reference proteome</keyword>
<dbReference type="RefSeq" id="WP_139839596.1">
    <property type="nucleotide sequence ID" value="NZ_FWFR01000001.1"/>
</dbReference>
<name>A0A1Y5SM11_9PROT</name>
<dbReference type="Proteomes" id="UP000193200">
    <property type="component" value="Unassembled WGS sequence"/>
</dbReference>
<reference evidence="1 2" key="1">
    <citation type="submission" date="2017-03" db="EMBL/GenBank/DDBJ databases">
        <authorList>
            <person name="Afonso C.L."/>
            <person name="Miller P.J."/>
            <person name="Scott M.A."/>
            <person name="Spackman E."/>
            <person name="Goraichik I."/>
            <person name="Dimitrov K.M."/>
            <person name="Suarez D.L."/>
            <person name="Swayne D.E."/>
        </authorList>
    </citation>
    <scope>NUCLEOTIDE SEQUENCE [LARGE SCALE GENOMIC DNA]</scope>
    <source>
        <strain evidence="1 2">CECT 7691</strain>
    </source>
</reference>
<dbReference type="EMBL" id="FWFR01000001">
    <property type="protein sequence ID" value="SLN43842.1"/>
    <property type="molecule type" value="Genomic_DNA"/>
</dbReference>
<sequence>MSTTAISDETARQIDAIRIEPGRPLVITDADEVLFLFLQGFADYLEGRSLYFDWSSYALTGNIRRRADDLPIEATEVRGHIYSFFENHTEALPTVPGAAAGLAALSQRAQIVVLSNLPHAQGEARRRALAANDMPYPLITNSGMKGEAVRRLSALAAAPTVFIDDSPLNLASVKESAGHVDRLHFIGDPRLARLLGPAEESHARHDDWPALQREIEARIPTGGS</sequence>
<accession>A0A1Y5SM11</accession>
<evidence type="ECO:0008006" key="3">
    <source>
        <dbReference type="Google" id="ProtNLM"/>
    </source>
</evidence>
<dbReference type="InterPro" id="IPR036412">
    <property type="entry name" value="HAD-like_sf"/>
</dbReference>
<dbReference type="InParanoid" id="A0A1Y5SM11"/>
<dbReference type="OrthoDB" id="7192139at2"/>
<gene>
    <name evidence="1" type="ORF">OCH7691_01838</name>
</gene>
<dbReference type="AlphaFoldDB" id="A0A1Y5SM11"/>
<proteinExistence type="predicted"/>
<protein>
    <recommendedName>
        <fullName evidence="3">5' nucleotidase, deoxy (Pyrimidine), cytosolic type C protein (NT5C)</fullName>
    </recommendedName>
</protein>
<dbReference type="SUPFAM" id="SSF56784">
    <property type="entry name" value="HAD-like"/>
    <property type="match status" value="1"/>
</dbReference>
<organism evidence="1 2">
    <name type="scientific">Oceanibacterium hippocampi</name>
    <dbReference type="NCBI Taxonomy" id="745714"/>
    <lineage>
        <taxon>Bacteria</taxon>
        <taxon>Pseudomonadati</taxon>
        <taxon>Pseudomonadota</taxon>
        <taxon>Alphaproteobacteria</taxon>
        <taxon>Sneathiellales</taxon>
        <taxon>Sneathiellaceae</taxon>
        <taxon>Oceanibacterium</taxon>
    </lineage>
</organism>
<evidence type="ECO:0000313" key="1">
    <source>
        <dbReference type="EMBL" id="SLN43842.1"/>
    </source>
</evidence>